<name>R7U361_CAPTE</name>
<evidence type="ECO:0000313" key="3">
    <source>
        <dbReference type="Proteomes" id="UP000014760"/>
    </source>
</evidence>
<keyword evidence="3" id="KW-1185">Reference proteome</keyword>
<proteinExistence type="predicted"/>
<dbReference type="Proteomes" id="UP000014760">
    <property type="component" value="Unassembled WGS sequence"/>
</dbReference>
<organism evidence="1">
    <name type="scientific">Capitella teleta</name>
    <name type="common">Polychaete worm</name>
    <dbReference type="NCBI Taxonomy" id="283909"/>
    <lineage>
        <taxon>Eukaryota</taxon>
        <taxon>Metazoa</taxon>
        <taxon>Spiralia</taxon>
        <taxon>Lophotrochozoa</taxon>
        <taxon>Annelida</taxon>
        <taxon>Polychaeta</taxon>
        <taxon>Sedentaria</taxon>
        <taxon>Scolecida</taxon>
        <taxon>Capitellidae</taxon>
        <taxon>Capitella</taxon>
    </lineage>
</organism>
<accession>R7U361</accession>
<reference evidence="1 3" key="2">
    <citation type="journal article" date="2013" name="Nature">
        <title>Insights into bilaterian evolution from three spiralian genomes.</title>
        <authorList>
            <person name="Simakov O."/>
            <person name="Marletaz F."/>
            <person name="Cho S.J."/>
            <person name="Edsinger-Gonzales E."/>
            <person name="Havlak P."/>
            <person name="Hellsten U."/>
            <person name="Kuo D.H."/>
            <person name="Larsson T."/>
            <person name="Lv J."/>
            <person name="Arendt D."/>
            <person name="Savage R."/>
            <person name="Osoegawa K."/>
            <person name="de Jong P."/>
            <person name="Grimwood J."/>
            <person name="Chapman J.A."/>
            <person name="Shapiro H."/>
            <person name="Aerts A."/>
            <person name="Otillar R.P."/>
            <person name="Terry A.Y."/>
            <person name="Boore J.L."/>
            <person name="Grigoriev I.V."/>
            <person name="Lindberg D.R."/>
            <person name="Seaver E.C."/>
            <person name="Weisblat D.A."/>
            <person name="Putnam N.H."/>
            <person name="Rokhsar D.S."/>
        </authorList>
    </citation>
    <scope>NUCLEOTIDE SEQUENCE</scope>
    <source>
        <strain evidence="1 3">I ESC-2004</strain>
    </source>
</reference>
<dbReference type="HOGENOM" id="CLU_1490393_0_0_1"/>
<gene>
    <name evidence="1" type="ORF">CAPTEDRAFT_213854</name>
</gene>
<dbReference type="EMBL" id="AMQN01025960">
    <property type="status" value="NOT_ANNOTATED_CDS"/>
    <property type="molecule type" value="Genomic_DNA"/>
</dbReference>
<evidence type="ECO:0000313" key="1">
    <source>
        <dbReference type="EMBL" id="ELU00780.1"/>
    </source>
</evidence>
<reference evidence="3" key="1">
    <citation type="submission" date="2012-12" db="EMBL/GenBank/DDBJ databases">
        <authorList>
            <person name="Hellsten U."/>
            <person name="Grimwood J."/>
            <person name="Chapman J.A."/>
            <person name="Shapiro H."/>
            <person name="Aerts A."/>
            <person name="Otillar R.P."/>
            <person name="Terry A.Y."/>
            <person name="Boore J.L."/>
            <person name="Simakov O."/>
            <person name="Marletaz F."/>
            <person name="Cho S.-J."/>
            <person name="Edsinger-Gonzales E."/>
            <person name="Havlak P."/>
            <person name="Kuo D.-H."/>
            <person name="Larsson T."/>
            <person name="Lv J."/>
            <person name="Arendt D."/>
            <person name="Savage R."/>
            <person name="Osoegawa K."/>
            <person name="de Jong P."/>
            <person name="Lindberg D.R."/>
            <person name="Seaver E.C."/>
            <person name="Weisblat D.A."/>
            <person name="Putnam N.H."/>
            <person name="Grigoriev I.V."/>
            <person name="Rokhsar D.S."/>
        </authorList>
    </citation>
    <scope>NUCLEOTIDE SEQUENCE</scope>
    <source>
        <strain evidence="3">I ESC-2004</strain>
    </source>
</reference>
<protein>
    <submittedName>
        <fullName evidence="1 2">Uncharacterized protein</fullName>
    </submittedName>
</protein>
<dbReference type="AlphaFoldDB" id="R7U361"/>
<dbReference type="EnsemblMetazoa" id="CapteT213854">
    <property type="protein sequence ID" value="CapteP213854"/>
    <property type="gene ID" value="CapteG213854"/>
</dbReference>
<sequence>MGEILRAIDVVVKEFGMEISEVKASVVRFNRKWKCGGWQVYKSGAAKYLGMSVVGGVGGGFIGVSGRMKMLTRVLGMVKSGAKRVDRSARNAVLQGESGWRTFEERQVKAKMAFVRKILWGGILVAVVERAALLEIGLSRGGGRNLRRWRSDFIWMKWRRRVSETGKRSKSVKSRITLTEL</sequence>
<reference evidence="2" key="3">
    <citation type="submission" date="2015-06" db="UniProtKB">
        <authorList>
            <consortium name="EnsemblMetazoa"/>
        </authorList>
    </citation>
    <scope>IDENTIFICATION</scope>
</reference>
<dbReference type="EMBL" id="KB305736">
    <property type="protein sequence ID" value="ELU00780.1"/>
    <property type="molecule type" value="Genomic_DNA"/>
</dbReference>
<dbReference type="EMBL" id="AMQN01025959">
    <property type="status" value="NOT_ANNOTATED_CDS"/>
    <property type="molecule type" value="Genomic_DNA"/>
</dbReference>
<evidence type="ECO:0000313" key="2">
    <source>
        <dbReference type="EnsemblMetazoa" id="CapteP213854"/>
    </source>
</evidence>